<dbReference type="InterPro" id="IPR026843">
    <property type="entry name" value="SbcD_C"/>
</dbReference>
<feature type="domain" description="Nuclease SbcCD subunit D C-terminal" evidence="9">
    <location>
        <begin position="265"/>
        <end position="356"/>
    </location>
</feature>
<keyword evidence="7" id="KW-0233">DNA recombination</keyword>
<evidence type="ECO:0000256" key="4">
    <source>
        <dbReference type="ARBA" id="ARBA00022722"/>
    </source>
</evidence>
<evidence type="ECO:0000256" key="6">
    <source>
        <dbReference type="ARBA" id="ARBA00022839"/>
    </source>
</evidence>
<dbReference type="InterPro" id="IPR050535">
    <property type="entry name" value="DNA_Repair-Maintenance_Comp"/>
</dbReference>
<dbReference type="Pfam" id="PF00149">
    <property type="entry name" value="Metallophos"/>
    <property type="match status" value="1"/>
</dbReference>
<keyword evidence="7" id="KW-0235">DNA replication</keyword>
<organism evidence="10 11">
    <name type="scientific">Candidatus Anaerostipes avistercoris</name>
    <dbReference type="NCBI Taxonomy" id="2838462"/>
    <lineage>
        <taxon>Bacteria</taxon>
        <taxon>Bacillati</taxon>
        <taxon>Bacillota</taxon>
        <taxon>Clostridia</taxon>
        <taxon>Lachnospirales</taxon>
        <taxon>Lachnospiraceae</taxon>
        <taxon>Anaerostipes</taxon>
    </lineage>
</organism>
<accession>A0A9D2PEY7</accession>
<dbReference type="PANTHER" id="PTHR30337:SF0">
    <property type="entry name" value="NUCLEASE SBCCD SUBUNIT D"/>
    <property type="match status" value="1"/>
</dbReference>
<dbReference type="InterPro" id="IPR004843">
    <property type="entry name" value="Calcineurin-like_PHP"/>
</dbReference>
<comment type="similarity">
    <text evidence="1 7">Belongs to the SbcD family.</text>
</comment>
<dbReference type="Proteomes" id="UP000823904">
    <property type="component" value="Unassembled WGS sequence"/>
</dbReference>
<protein>
    <recommendedName>
        <fullName evidence="3 7">Nuclease SbcCD subunit D</fullName>
    </recommendedName>
</protein>
<keyword evidence="6 7" id="KW-0269">Exonuclease</keyword>
<proteinExistence type="inferred from homology"/>
<evidence type="ECO:0000313" key="11">
    <source>
        <dbReference type="Proteomes" id="UP000823904"/>
    </source>
</evidence>
<dbReference type="AlphaFoldDB" id="A0A9D2PEY7"/>
<gene>
    <name evidence="7" type="primary">sbcD</name>
    <name evidence="10" type="ORF">H9754_03285</name>
</gene>
<evidence type="ECO:0000259" key="8">
    <source>
        <dbReference type="Pfam" id="PF00149"/>
    </source>
</evidence>
<keyword evidence="4 7" id="KW-0540">Nuclease</keyword>
<dbReference type="Gene3D" id="3.60.21.10">
    <property type="match status" value="1"/>
</dbReference>
<dbReference type="InterPro" id="IPR004593">
    <property type="entry name" value="SbcD"/>
</dbReference>
<comment type="subunit">
    <text evidence="2 7">Heterodimer of SbcC and SbcD.</text>
</comment>
<dbReference type="PANTHER" id="PTHR30337">
    <property type="entry name" value="COMPONENT OF ATP-DEPENDENT DSDNA EXONUCLEASE"/>
    <property type="match status" value="1"/>
</dbReference>
<feature type="domain" description="Calcineurin-like phosphoesterase" evidence="8">
    <location>
        <begin position="1"/>
        <end position="217"/>
    </location>
</feature>
<dbReference type="SUPFAM" id="SSF56300">
    <property type="entry name" value="Metallo-dependent phosphatases"/>
    <property type="match status" value="1"/>
</dbReference>
<dbReference type="GO" id="GO:0006310">
    <property type="term" value="P:DNA recombination"/>
    <property type="evidence" value="ECO:0007669"/>
    <property type="project" value="UniProtKB-KW"/>
</dbReference>
<evidence type="ECO:0000256" key="2">
    <source>
        <dbReference type="ARBA" id="ARBA00011322"/>
    </source>
</evidence>
<evidence type="ECO:0000256" key="3">
    <source>
        <dbReference type="ARBA" id="ARBA00013365"/>
    </source>
</evidence>
<sequence>MNILHLADLHLGKRVNEFSMIEDQKYILQQILKIAEEEKIDVVMLCGDIYDRTIPSVEAVELLDEFLCELNKTGKTVLMISGNHDSGDRLAFGTSFFRKSDLYISSRFHGELDRYIAEEGNTRINFWMLPFVKPVYVNHLLDIHTESYEECVRYLIEHTEINPKEINILMAHQFVTAGSGQPELSDSETSSLGGLDNVDYRIFDDFDYVALGHIHKPQAMGRPQVRYGGSILKYSFSEVKKDKEAVVLHIEDGQLMEMSFRKLTPLRDMREVRGTIGQIMNGEIQLGDTQDYVQVILTDEEEIIDAIGKVRKVFPNVMQIRLENQRYVNPGQIAMEEEDMMRQDRMSLFTEFYAMQNHVDMGTKEREFLQSVFEEVGK</sequence>
<reference evidence="10" key="1">
    <citation type="journal article" date="2021" name="PeerJ">
        <title>Extensive microbial diversity within the chicken gut microbiome revealed by metagenomics and culture.</title>
        <authorList>
            <person name="Gilroy R."/>
            <person name="Ravi A."/>
            <person name="Getino M."/>
            <person name="Pursley I."/>
            <person name="Horton D.L."/>
            <person name="Alikhan N.F."/>
            <person name="Baker D."/>
            <person name="Gharbi K."/>
            <person name="Hall N."/>
            <person name="Watson M."/>
            <person name="Adriaenssens E.M."/>
            <person name="Foster-Nyarko E."/>
            <person name="Jarju S."/>
            <person name="Secka A."/>
            <person name="Antonio M."/>
            <person name="Oren A."/>
            <person name="Chaudhuri R.R."/>
            <person name="La Ragione R."/>
            <person name="Hildebrand F."/>
            <person name="Pallen M.J."/>
        </authorList>
    </citation>
    <scope>NUCLEOTIDE SEQUENCE</scope>
    <source>
        <strain evidence="10">ChiSjej3B21-8574</strain>
    </source>
</reference>
<dbReference type="InterPro" id="IPR029052">
    <property type="entry name" value="Metallo-depent_PP-like"/>
</dbReference>
<dbReference type="EMBL" id="DWWD01000017">
    <property type="protein sequence ID" value="HJC49596.1"/>
    <property type="molecule type" value="Genomic_DNA"/>
</dbReference>
<dbReference type="InterPro" id="IPR041796">
    <property type="entry name" value="Mre11_N"/>
</dbReference>
<dbReference type="CDD" id="cd00840">
    <property type="entry name" value="MPP_Mre11_N"/>
    <property type="match status" value="1"/>
</dbReference>
<keyword evidence="7" id="KW-0255">Endonuclease</keyword>
<keyword evidence="5 7" id="KW-0378">Hydrolase</keyword>
<evidence type="ECO:0000256" key="7">
    <source>
        <dbReference type="RuleBase" id="RU363069"/>
    </source>
</evidence>
<evidence type="ECO:0000313" key="10">
    <source>
        <dbReference type="EMBL" id="HJC49596.1"/>
    </source>
</evidence>
<dbReference type="GO" id="GO:0004519">
    <property type="term" value="F:endonuclease activity"/>
    <property type="evidence" value="ECO:0007669"/>
    <property type="project" value="UniProtKB-KW"/>
</dbReference>
<evidence type="ECO:0000256" key="5">
    <source>
        <dbReference type="ARBA" id="ARBA00022801"/>
    </source>
</evidence>
<dbReference type="GO" id="GO:0008408">
    <property type="term" value="F:3'-5' exonuclease activity"/>
    <property type="evidence" value="ECO:0007669"/>
    <property type="project" value="InterPro"/>
</dbReference>
<comment type="caution">
    <text evidence="10">The sequence shown here is derived from an EMBL/GenBank/DDBJ whole genome shotgun (WGS) entry which is preliminary data.</text>
</comment>
<dbReference type="NCBIfam" id="TIGR00619">
    <property type="entry name" value="sbcd"/>
    <property type="match status" value="1"/>
</dbReference>
<comment type="function">
    <text evidence="7">SbcCD cleaves DNA hairpin structures. These structures can inhibit DNA replication and are intermediates in certain DNA recombination reactions. The complex acts as a 3'-&gt;5' double strand exonuclease that can open hairpins. It also has a 5' single-strand endonuclease activity.</text>
</comment>
<name>A0A9D2PEY7_9FIRM</name>
<evidence type="ECO:0000259" key="9">
    <source>
        <dbReference type="Pfam" id="PF12320"/>
    </source>
</evidence>
<evidence type="ECO:0000256" key="1">
    <source>
        <dbReference type="ARBA" id="ARBA00010555"/>
    </source>
</evidence>
<reference evidence="10" key="2">
    <citation type="submission" date="2021-04" db="EMBL/GenBank/DDBJ databases">
        <authorList>
            <person name="Gilroy R."/>
        </authorList>
    </citation>
    <scope>NUCLEOTIDE SEQUENCE</scope>
    <source>
        <strain evidence="10">ChiSjej3B21-8574</strain>
    </source>
</reference>
<dbReference type="Pfam" id="PF12320">
    <property type="entry name" value="SbcD_C"/>
    <property type="match status" value="1"/>
</dbReference>
<dbReference type="GO" id="GO:0006260">
    <property type="term" value="P:DNA replication"/>
    <property type="evidence" value="ECO:0007669"/>
    <property type="project" value="UniProtKB-KW"/>
</dbReference>